<evidence type="ECO:0000256" key="1">
    <source>
        <dbReference type="ARBA" id="ARBA00004651"/>
    </source>
</evidence>
<feature type="transmembrane region" description="Helical" evidence="8">
    <location>
        <begin position="200"/>
        <end position="220"/>
    </location>
</feature>
<name>A0A0F0CQU7_9BACT</name>
<dbReference type="Pfam" id="PF13231">
    <property type="entry name" value="PMT_2"/>
    <property type="match status" value="1"/>
</dbReference>
<sequence>MKEKSALFLTFIFISFIFLFNLGAGSLNAWDEGFYASVARSMIERGDWINLYFADVSWCDKPPLCMWMTAIFYKLFGVNEFSARFFSAFSGIGACLIAYLLGKKLFSKKIGLISALLLAGTCHFIQFAKAGTLDMPLTFFVSLAVYFFILSEENKRFILCFFIAWALAFMVKSFGSFSIFAIVIVYSAIQRNWKNIFNRYTLPGVFIFFIIISIWHIAAFHDSWETFLQQSFRSHLWTRTGQAIDNHTGGILTYINVILYKAKPWGVLGLAGIPFLLLNLVRKKINSQAWIILVWVIFYLVAFSIVKTKLHWYIMPIYPAIMIIAAVFLEKILKSKTIAIVFIVTIISVGYFGIKKDIFTLDYNPSIKKFAQDVRKQNQKKEPVYLYDIGGDPSVEFYIGGEARSLYKEEDLMKVIALGKCVIVTRPQSSALSMIPSTRNIIKSSNGEFIAVIS</sequence>
<dbReference type="PANTHER" id="PTHR33908:SF3">
    <property type="entry name" value="UNDECAPRENYL PHOSPHATE-ALPHA-4-AMINO-4-DEOXY-L-ARABINOSE ARABINOSYL TRANSFERASE"/>
    <property type="match status" value="1"/>
</dbReference>
<evidence type="ECO:0000256" key="2">
    <source>
        <dbReference type="ARBA" id="ARBA00022475"/>
    </source>
</evidence>
<keyword evidence="3 10" id="KW-0328">Glycosyltransferase</keyword>
<evidence type="ECO:0000259" key="9">
    <source>
        <dbReference type="Pfam" id="PF13231"/>
    </source>
</evidence>
<keyword evidence="7 8" id="KW-0472">Membrane</keyword>
<proteinExistence type="predicted"/>
<evidence type="ECO:0000256" key="5">
    <source>
        <dbReference type="ARBA" id="ARBA00022692"/>
    </source>
</evidence>
<feature type="transmembrane region" description="Helical" evidence="8">
    <location>
        <begin position="157"/>
        <end position="188"/>
    </location>
</feature>
<organism evidence="10 11">
    <name type="scientific">Candidatus Omnitrophus magneticus</name>
    <dbReference type="NCBI Taxonomy" id="1609969"/>
    <lineage>
        <taxon>Bacteria</taxon>
        <taxon>Pseudomonadati</taxon>
        <taxon>Candidatus Omnitrophota</taxon>
        <taxon>Candidatus Omnitrophus</taxon>
    </lineage>
</organism>
<dbReference type="AlphaFoldDB" id="A0A0F0CQU7"/>
<evidence type="ECO:0000256" key="6">
    <source>
        <dbReference type="ARBA" id="ARBA00022989"/>
    </source>
</evidence>
<keyword evidence="5 8" id="KW-0812">Transmembrane</keyword>
<evidence type="ECO:0000313" key="10">
    <source>
        <dbReference type="EMBL" id="KJJ84389.1"/>
    </source>
</evidence>
<dbReference type="InterPro" id="IPR038731">
    <property type="entry name" value="RgtA/B/C-like"/>
</dbReference>
<evidence type="ECO:0000256" key="3">
    <source>
        <dbReference type="ARBA" id="ARBA00022676"/>
    </source>
</evidence>
<dbReference type="Proteomes" id="UP000033428">
    <property type="component" value="Unassembled WGS sequence"/>
</dbReference>
<reference evidence="10 11" key="1">
    <citation type="submission" date="2015-02" db="EMBL/GenBank/DDBJ databases">
        <title>Single-cell genomics of uncultivated deep-branching MTB reveals a conserved set of magnetosome genes.</title>
        <authorList>
            <person name="Kolinko S."/>
            <person name="Richter M."/>
            <person name="Glockner F.O."/>
            <person name="Brachmann A."/>
            <person name="Schuler D."/>
        </authorList>
    </citation>
    <scope>NUCLEOTIDE SEQUENCE [LARGE SCALE GENOMIC DNA]</scope>
    <source>
        <strain evidence="10">SKK-01</strain>
    </source>
</reference>
<dbReference type="GO" id="GO:0016763">
    <property type="term" value="F:pentosyltransferase activity"/>
    <property type="evidence" value="ECO:0007669"/>
    <property type="project" value="TreeGrafter"/>
</dbReference>
<protein>
    <submittedName>
        <fullName evidence="10">Dolichyl-phosphate-mannose-protein mannosyltransferase family protein</fullName>
    </submittedName>
</protein>
<dbReference type="GO" id="GO:0010041">
    <property type="term" value="P:response to iron(III) ion"/>
    <property type="evidence" value="ECO:0007669"/>
    <property type="project" value="TreeGrafter"/>
</dbReference>
<accession>A0A0F0CQU7</accession>
<evidence type="ECO:0000256" key="7">
    <source>
        <dbReference type="ARBA" id="ARBA00023136"/>
    </source>
</evidence>
<dbReference type="InterPro" id="IPR050297">
    <property type="entry name" value="LipidA_mod_glycosyltrf_83"/>
</dbReference>
<feature type="transmembrane region" description="Helical" evidence="8">
    <location>
        <begin position="312"/>
        <end position="330"/>
    </location>
</feature>
<keyword evidence="2" id="KW-1003">Cell membrane</keyword>
<feature type="transmembrane region" description="Helical" evidence="8">
    <location>
        <begin position="337"/>
        <end position="354"/>
    </location>
</feature>
<comment type="subcellular location">
    <subcellularLocation>
        <location evidence="1">Cell membrane</location>
        <topology evidence="1">Multi-pass membrane protein</topology>
    </subcellularLocation>
</comment>
<keyword evidence="6 8" id="KW-1133">Transmembrane helix</keyword>
<feature type="transmembrane region" description="Helical" evidence="8">
    <location>
        <begin position="265"/>
        <end position="282"/>
    </location>
</feature>
<keyword evidence="11" id="KW-1185">Reference proteome</keyword>
<feature type="domain" description="Glycosyltransferase RgtA/B/C/D-like" evidence="9">
    <location>
        <begin position="60"/>
        <end position="215"/>
    </location>
</feature>
<comment type="caution">
    <text evidence="10">The sequence shown here is derived from an EMBL/GenBank/DDBJ whole genome shotgun (WGS) entry which is preliminary data.</text>
</comment>
<feature type="transmembrane region" description="Helical" evidence="8">
    <location>
        <begin position="81"/>
        <end position="101"/>
    </location>
</feature>
<evidence type="ECO:0000256" key="8">
    <source>
        <dbReference type="SAM" id="Phobius"/>
    </source>
</evidence>
<dbReference type="EMBL" id="JYNY01000372">
    <property type="protein sequence ID" value="KJJ84389.1"/>
    <property type="molecule type" value="Genomic_DNA"/>
</dbReference>
<feature type="transmembrane region" description="Helical" evidence="8">
    <location>
        <begin position="289"/>
        <end position="306"/>
    </location>
</feature>
<dbReference type="GO" id="GO:0009103">
    <property type="term" value="P:lipopolysaccharide biosynthetic process"/>
    <property type="evidence" value="ECO:0007669"/>
    <property type="project" value="UniProtKB-ARBA"/>
</dbReference>
<keyword evidence="4 10" id="KW-0808">Transferase</keyword>
<dbReference type="GO" id="GO:0005886">
    <property type="term" value="C:plasma membrane"/>
    <property type="evidence" value="ECO:0007669"/>
    <property type="project" value="UniProtKB-SubCell"/>
</dbReference>
<evidence type="ECO:0000313" key="11">
    <source>
        <dbReference type="Proteomes" id="UP000033428"/>
    </source>
</evidence>
<gene>
    <name evidence="10" type="ORF">OMAG_001852</name>
</gene>
<dbReference type="PANTHER" id="PTHR33908">
    <property type="entry name" value="MANNOSYLTRANSFERASE YKCB-RELATED"/>
    <property type="match status" value="1"/>
</dbReference>
<evidence type="ECO:0000256" key="4">
    <source>
        <dbReference type="ARBA" id="ARBA00022679"/>
    </source>
</evidence>
<feature type="transmembrane region" description="Helical" evidence="8">
    <location>
        <begin position="110"/>
        <end position="127"/>
    </location>
</feature>